<reference evidence="3" key="1">
    <citation type="submission" date="2014-03" db="EMBL/GenBank/DDBJ databases">
        <title>The sialotranscriptome of Amblyomma triste, Amblyomma parvum and Amblyomma cajennense ticks, uncovered by 454-based RNA-seq.</title>
        <authorList>
            <person name="Garcia G.R."/>
            <person name="Gardinassi L.G."/>
            <person name="Ribeiro J.M."/>
            <person name="Anatriello E."/>
            <person name="Ferreira B.R."/>
            <person name="Moreira H.N."/>
            <person name="Mafra C."/>
            <person name="Olegario M.M."/>
            <person name="Szabo P.J."/>
            <person name="Miranda-Santos I.K."/>
            <person name="Maruyama S.R."/>
        </authorList>
    </citation>
    <scope>NUCLEOTIDE SEQUENCE</scope>
    <source>
        <strain evidence="3">Uberlandia</strain>
        <tissue evidence="3">Salivary glands</tissue>
    </source>
</reference>
<feature type="region of interest" description="Disordered" evidence="1">
    <location>
        <begin position="60"/>
        <end position="90"/>
    </location>
</feature>
<dbReference type="EMBL" id="GBBK01005637">
    <property type="protein sequence ID" value="JAC18845.1"/>
    <property type="molecule type" value="mRNA"/>
</dbReference>
<sequence length="90" mass="9753">MLASGILLLVGSNVSFAHGYGSLATNMLQARFCTKQITSTSQQSVRVHALNICKASRNKAAHNQHHVSSSHTKHCLQHKTNDHQSCTSQG</sequence>
<feature type="chain" id="PRO_5001514790" evidence="2">
    <location>
        <begin position="20"/>
        <end position="90"/>
    </location>
</feature>
<dbReference type="AlphaFoldDB" id="A0A023FBT1"/>
<protein>
    <submittedName>
        <fullName evidence="3">Putative secreted protein</fullName>
    </submittedName>
</protein>
<proteinExistence type="evidence at transcript level"/>
<evidence type="ECO:0000256" key="2">
    <source>
        <dbReference type="SAM" id="SignalP"/>
    </source>
</evidence>
<keyword evidence="2" id="KW-0732">Signal</keyword>
<accession>A0A023FBT1</accession>
<evidence type="ECO:0000256" key="1">
    <source>
        <dbReference type="SAM" id="MobiDB-lite"/>
    </source>
</evidence>
<name>A0A023FBT1_AMBCJ</name>
<evidence type="ECO:0000313" key="3">
    <source>
        <dbReference type="EMBL" id="JAC18845.1"/>
    </source>
</evidence>
<feature type="signal peptide" evidence="2">
    <location>
        <begin position="1"/>
        <end position="19"/>
    </location>
</feature>
<organism evidence="3">
    <name type="scientific">Amblyomma cajennense</name>
    <name type="common">Cayenne tick</name>
    <name type="synonym">Acarus cajennensis</name>
    <dbReference type="NCBI Taxonomy" id="34607"/>
    <lineage>
        <taxon>Eukaryota</taxon>
        <taxon>Metazoa</taxon>
        <taxon>Ecdysozoa</taxon>
        <taxon>Arthropoda</taxon>
        <taxon>Chelicerata</taxon>
        <taxon>Arachnida</taxon>
        <taxon>Acari</taxon>
        <taxon>Parasitiformes</taxon>
        <taxon>Ixodida</taxon>
        <taxon>Ixodoidea</taxon>
        <taxon>Ixodidae</taxon>
        <taxon>Amblyomminae</taxon>
        <taxon>Amblyomma</taxon>
    </lineage>
</organism>